<feature type="region of interest" description="Disordered" evidence="1">
    <location>
        <begin position="51"/>
        <end position="91"/>
    </location>
</feature>
<proteinExistence type="predicted"/>
<dbReference type="OrthoDB" id="169661at2157"/>
<dbReference type="CDD" id="cd00298">
    <property type="entry name" value="ACD_sHsps_p23-like"/>
    <property type="match status" value="1"/>
</dbReference>
<protein>
    <submittedName>
        <fullName evidence="2">Molecular chaperone IbpA, HSP20 family</fullName>
    </submittedName>
</protein>
<dbReference type="STRING" id="1186196.SAMN04489841_4326"/>
<name>A0A1H9RA18_9EURY</name>
<sequence length="179" mass="19424">MSNDDETERETSESPNSSSDSHETGPSVGGALETALQAGLRSLSDGLANLLEEAKSDRAAPRARPSTGREGEDPRPDDVKRERKTRTNGSTAEACLIDTRVTDDEFVVVADMLGASIDDITVAIDPRTNELVIRKSARVVGRVELPRDSPDITKAWFKNGILEVYLKADDSEPLEESRA</sequence>
<dbReference type="SUPFAM" id="SSF49764">
    <property type="entry name" value="HSP20-like chaperones"/>
    <property type="match status" value="1"/>
</dbReference>
<reference evidence="3" key="1">
    <citation type="submission" date="2016-10" db="EMBL/GenBank/DDBJ databases">
        <authorList>
            <person name="Varghese N."/>
            <person name="Submissions S."/>
        </authorList>
    </citation>
    <scope>NUCLEOTIDE SEQUENCE [LARGE SCALE GENOMIC DNA]</scope>
    <source>
        <strain evidence="3">DSM 25055</strain>
    </source>
</reference>
<dbReference type="Gene3D" id="2.60.40.790">
    <property type="match status" value="1"/>
</dbReference>
<dbReference type="Pfam" id="PF05455">
    <property type="entry name" value="GvpH"/>
    <property type="match status" value="1"/>
</dbReference>
<dbReference type="AlphaFoldDB" id="A0A1H9RA18"/>
<dbReference type="InterPro" id="IPR008978">
    <property type="entry name" value="HSP20-like_chaperone"/>
</dbReference>
<evidence type="ECO:0000256" key="1">
    <source>
        <dbReference type="SAM" id="MobiDB-lite"/>
    </source>
</evidence>
<gene>
    <name evidence="2" type="ORF">SAMN04489841_4326</name>
</gene>
<keyword evidence="3" id="KW-1185">Reference proteome</keyword>
<dbReference type="EMBL" id="FOFD01000007">
    <property type="protein sequence ID" value="SER69508.1"/>
    <property type="molecule type" value="Genomic_DNA"/>
</dbReference>
<feature type="compositionally biased region" description="Basic and acidic residues" evidence="1">
    <location>
        <begin position="67"/>
        <end position="81"/>
    </location>
</feature>
<accession>A0A1H9RA18</accession>
<organism evidence="2 3">
    <name type="scientific">Natrinema salaciae</name>
    <dbReference type="NCBI Taxonomy" id="1186196"/>
    <lineage>
        <taxon>Archaea</taxon>
        <taxon>Methanobacteriati</taxon>
        <taxon>Methanobacteriota</taxon>
        <taxon>Stenosarchaea group</taxon>
        <taxon>Halobacteria</taxon>
        <taxon>Halobacteriales</taxon>
        <taxon>Natrialbaceae</taxon>
        <taxon>Natrinema</taxon>
    </lineage>
</organism>
<evidence type="ECO:0000313" key="3">
    <source>
        <dbReference type="Proteomes" id="UP000199114"/>
    </source>
</evidence>
<evidence type="ECO:0000313" key="2">
    <source>
        <dbReference type="EMBL" id="SER69508.1"/>
    </source>
</evidence>
<feature type="region of interest" description="Disordered" evidence="1">
    <location>
        <begin position="1"/>
        <end position="37"/>
    </location>
</feature>
<dbReference type="RefSeq" id="WP_090621636.1">
    <property type="nucleotide sequence ID" value="NZ_FOFD01000007.1"/>
</dbReference>
<dbReference type="Proteomes" id="UP000199114">
    <property type="component" value="Unassembled WGS sequence"/>
</dbReference>
<dbReference type="InterPro" id="IPR008633">
    <property type="entry name" value="GvpH"/>
</dbReference>